<keyword evidence="4" id="KW-1185">Reference proteome</keyword>
<evidence type="ECO:0000313" key="4">
    <source>
        <dbReference type="Proteomes" id="UP001595799"/>
    </source>
</evidence>
<reference evidence="4" key="1">
    <citation type="journal article" date="2019" name="Int. J. Syst. Evol. Microbiol.">
        <title>The Global Catalogue of Microorganisms (GCM) 10K type strain sequencing project: providing services to taxonomists for standard genome sequencing and annotation.</title>
        <authorList>
            <consortium name="The Broad Institute Genomics Platform"/>
            <consortium name="The Broad Institute Genome Sequencing Center for Infectious Disease"/>
            <person name="Wu L."/>
            <person name="Ma J."/>
        </authorList>
    </citation>
    <scope>NUCLEOTIDE SEQUENCE [LARGE SCALE GENOMIC DNA]</scope>
    <source>
        <strain evidence="4">CECT 8472</strain>
    </source>
</reference>
<dbReference type="SUPFAM" id="SSF53474">
    <property type="entry name" value="alpha/beta-Hydrolases"/>
    <property type="match status" value="1"/>
</dbReference>
<comment type="caution">
    <text evidence="3">The sequence shown here is derived from an EMBL/GenBank/DDBJ whole genome shotgun (WGS) entry which is preliminary data.</text>
</comment>
<dbReference type="EMBL" id="JBHSCW010000001">
    <property type="protein sequence ID" value="MFC4350128.1"/>
    <property type="molecule type" value="Genomic_DNA"/>
</dbReference>
<dbReference type="Gene3D" id="1.20.1440.110">
    <property type="entry name" value="acylaminoacyl peptidase"/>
    <property type="match status" value="1"/>
</dbReference>
<evidence type="ECO:0000256" key="1">
    <source>
        <dbReference type="ARBA" id="ARBA00038115"/>
    </source>
</evidence>
<dbReference type="InterPro" id="IPR029058">
    <property type="entry name" value="AB_hydrolase_fold"/>
</dbReference>
<dbReference type="InterPro" id="IPR000073">
    <property type="entry name" value="AB_hydrolase_1"/>
</dbReference>
<organism evidence="3 4">
    <name type="scientific">Fodinicurvata halophila</name>
    <dbReference type="NCBI Taxonomy" id="1419723"/>
    <lineage>
        <taxon>Bacteria</taxon>
        <taxon>Pseudomonadati</taxon>
        <taxon>Pseudomonadota</taxon>
        <taxon>Alphaproteobacteria</taxon>
        <taxon>Rhodospirillales</taxon>
        <taxon>Rhodovibrionaceae</taxon>
        <taxon>Fodinicurvata</taxon>
    </lineage>
</organism>
<dbReference type="RefSeq" id="WP_382420273.1">
    <property type="nucleotide sequence ID" value="NZ_JBHSCW010000001.1"/>
</dbReference>
<dbReference type="Pfam" id="PF12697">
    <property type="entry name" value="Abhydrolase_6"/>
    <property type="match status" value="1"/>
</dbReference>
<dbReference type="InterPro" id="IPR050261">
    <property type="entry name" value="FrsA_esterase"/>
</dbReference>
<dbReference type="EC" id="3.4.-.-" evidence="3"/>
<sequence>MNFAPFATRDFNAQLQRGLGKSYLGAASIGEVLATAAAIHDGDTDSWHAAWRQLAEGLERRGQQEQAAGRGETARRLFLRASEAWRQAGFFHRINLDCAELQSSWPRAEACFRAFMALGEHAGEVLRIPFEDRSLHGYLALPQSHGGPWPTLLLPSGYDSTLEEMLVMVGLPALARGYAVLAVDGPGQGKTLYDPETRAYMRADYATVLGAVIDRALTDPRLDPASLVAVGVSFGGYLVPRGAAGESRLAALVTDPGQYDIGAAMLSRLPPTMIERLDEDGPEAWALFEKLAESPEGALLFRPRMVAHGVESVQAYCRQLVNFHNRDAAERITCPSLICDNEEDPVSTGQGQLLANAMTEAEVTFQRFTAAEGTAGHCEGLGRETFDERAFAWLDEVLAKDRPGTARSRQEMA</sequence>
<evidence type="ECO:0000259" key="2">
    <source>
        <dbReference type="Pfam" id="PF12697"/>
    </source>
</evidence>
<dbReference type="PANTHER" id="PTHR22946">
    <property type="entry name" value="DIENELACTONE HYDROLASE DOMAIN-CONTAINING PROTEIN-RELATED"/>
    <property type="match status" value="1"/>
</dbReference>
<evidence type="ECO:0000313" key="3">
    <source>
        <dbReference type="EMBL" id="MFC4350128.1"/>
    </source>
</evidence>
<dbReference type="Gene3D" id="3.40.50.1820">
    <property type="entry name" value="alpha/beta hydrolase"/>
    <property type="match status" value="1"/>
</dbReference>
<protein>
    <submittedName>
        <fullName evidence="3">Alpha/beta hydrolase family protein</fullName>
        <ecNumber evidence="3">3.4.-.-</ecNumber>
    </submittedName>
</protein>
<dbReference type="PANTHER" id="PTHR22946:SF12">
    <property type="entry name" value="CONIDIAL PIGMENT BIOSYNTHESIS PROTEIN AYG1 (AFU_ORTHOLOGUE AFUA_2G17550)"/>
    <property type="match status" value="1"/>
</dbReference>
<comment type="similarity">
    <text evidence="1">Belongs to the AB hydrolase superfamily. FUS2 hydrolase family.</text>
</comment>
<dbReference type="GO" id="GO:0016787">
    <property type="term" value="F:hydrolase activity"/>
    <property type="evidence" value="ECO:0007669"/>
    <property type="project" value="UniProtKB-KW"/>
</dbReference>
<proteinExistence type="inferred from homology"/>
<gene>
    <name evidence="3" type="ORF">ACFOW6_01090</name>
</gene>
<dbReference type="Proteomes" id="UP001595799">
    <property type="component" value="Unassembled WGS sequence"/>
</dbReference>
<feature type="domain" description="AB hydrolase-1" evidence="2">
    <location>
        <begin position="145"/>
        <end position="363"/>
    </location>
</feature>
<accession>A0ABV8UI60</accession>
<keyword evidence="3" id="KW-0378">Hydrolase</keyword>
<name>A0ABV8UI60_9PROT</name>